<feature type="compositionally biased region" description="Polar residues" evidence="1">
    <location>
        <begin position="74"/>
        <end position="83"/>
    </location>
</feature>
<proteinExistence type="predicted"/>
<protein>
    <submittedName>
        <fullName evidence="3">Uncharacterized protein</fullName>
    </submittedName>
</protein>
<accession>A0A4C1Z448</accession>
<feature type="region of interest" description="Disordered" evidence="1">
    <location>
        <begin position="139"/>
        <end position="189"/>
    </location>
</feature>
<evidence type="ECO:0000256" key="2">
    <source>
        <dbReference type="SAM" id="SignalP"/>
    </source>
</evidence>
<keyword evidence="2" id="KW-0732">Signal</keyword>
<dbReference type="Proteomes" id="UP000299102">
    <property type="component" value="Unassembled WGS sequence"/>
</dbReference>
<comment type="caution">
    <text evidence="3">The sequence shown here is derived from an EMBL/GenBank/DDBJ whole genome shotgun (WGS) entry which is preliminary data.</text>
</comment>
<dbReference type="EMBL" id="BGZK01001618">
    <property type="protein sequence ID" value="GBP83376.1"/>
    <property type="molecule type" value="Genomic_DNA"/>
</dbReference>
<feature type="signal peptide" evidence="2">
    <location>
        <begin position="1"/>
        <end position="19"/>
    </location>
</feature>
<evidence type="ECO:0000313" key="4">
    <source>
        <dbReference type="Proteomes" id="UP000299102"/>
    </source>
</evidence>
<evidence type="ECO:0000256" key="1">
    <source>
        <dbReference type="SAM" id="MobiDB-lite"/>
    </source>
</evidence>
<reference evidence="3 4" key="1">
    <citation type="journal article" date="2019" name="Commun. Biol.">
        <title>The bagworm genome reveals a unique fibroin gene that provides high tensile strength.</title>
        <authorList>
            <person name="Kono N."/>
            <person name="Nakamura H."/>
            <person name="Ohtoshi R."/>
            <person name="Tomita M."/>
            <person name="Numata K."/>
            <person name="Arakawa K."/>
        </authorList>
    </citation>
    <scope>NUCLEOTIDE SEQUENCE [LARGE SCALE GENOMIC DNA]</scope>
</reference>
<sequence length="248" mass="27665">MWLLDALCTLLHFFSALYKQEIPQTYTKNLHGRLPVFLTVVTPVHKTTVLRGSFEYAASKFRKHARLELETATNWPCTPQGGQPITEKLEGRKPETTTAHAPCLTPRSPPRLTVPKLLQVALKIHKLTLVRVNIAKAAPVSKSRPESELRARSGSASRARPRDLPRRAGGARGEARHHSFENNGHDKSGIHLLKNLPRQIRALFMTTPIRRSDLKKSSISNTSRPRLARGAWWVRRAAGGRGVVPVGL</sequence>
<feature type="compositionally biased region" description="Basic and acidic residues" evidence="1">
    <location>
        <begin position="173"/>
        <end position="189"/>
    </location>
</feature>
<name>A0A4C1Z448_EUMVA</name>
<dbReference type="AlphaFoldDB" id="A0A4C1Z448"/>
<feature type="chain" id="PRO_5020035956" evidence="2">
    <location>
        <begin position="20"/>
        <end position="248"/>
    </location>
</feature>
<evidence type="ECO:0000313" key="3">
    <source>
        <dbReference type="EMBL" id="GBP83376.1"/>
    </source>
</evidence>
<keyword evidence="4" id="KW-1185">Reference proteome</keyword>
<organism evidence="3 4">
    <name type="scientific">Eumeta variegata</name>
    <name type="common">Bagworm moth</name>
    <name type="synonym">Eumeta japonica</name>
    <dbReference type="NCBI Taxonomy" id="151549"/>
    <lineage>
        <taxon>Eukaryota</taxon>
        <taxon>Metazoa</taxon>
        <taxon>Ecdysozoa</taxon>
        <taxon>Arthropoda</taxon>
        <taxon>Hexapoda</taxon>
        <taxon>Insecta</taxon>
        <taxon>Pterygota</taxon>
        <taxon>Neoptera</taxon>
        <taxon>Endopterygota</taxon>
        <taxon>Lepidoptera</taxon>
        <taxon>Glossata</taxon>
        <taxon>Ditrysia</taxon>
        <taxon>Tineoidea</taxon>
        <taxon>Psychidae</taxon>
        <taxon>Oiketicinae</taxon>
        <taxon>Eumeta</taxon>
    </lineage>
</organism>
<feature type="region of interest" description="Disordered" evidence="1">
    <location>
        <begin position="74"/>
        <end position="110"/>
    </location>
</feature>
<gene>
    <name evidence="3" type="ORF">EVAR_91049_1</name>
</gene>